<keyword evidence="1" id="KW-0732">Signal</keyword>
<feature type="chain" id="PRO_5012588833" description="DUF6850 domain-containing protein" evidence="1">
    <location>
        <begin position="19"/>
        <end position="518"/>
    </location>
</feature>
<feature type="domain" description="DUF6850" evidence="2">
    <location>
        <begin position="45"/>
        <end position="517"/>
    </location>
</feature>
<proteinExistence type="predicted"/>
<sequence>MRKAVVLISFLSVFQVYAQDEFLRTWNELMLSRPVVTAQAIPIKLALTDAVNIGNSAIRYFEGKNDFRDAFMPEKQQGFDVRSERFVSVNGWNFYGRFSFSKYEDSGSRFTAMADPYRENPYKIADSVEADWRKQHYLLETKIVSPLLFRKFRAGLGMRYEIRNGARQRDPRPLDKIVEIELTPYVLYHINPKWTLGLNGYYFRFREDLSVSLENTQRPRNIYKLLGLGEYLYNGPVILTGGVSRLYKGNSFGSGISVAYTPGESQFIQAGVQYKKHDEDVTDGTSSPFYAGNHKYSNFDLRVDYLVSGSRMSHRISLDYNHFNTDNTEFIQQFNNTTGQNEVLYASEMHHRTKDRWTLDYSGLRKDVQKRLLWGWDVSGNLYDHTETYPTTQSRREMTGYEVQLGGRRWIYLKQTSVEVGYQTLYRNSLESAMVYFPGTASTDFVAANITFPNFYYENMPAWTNRLYMQVNLPYLNNKGSQLYIRASYERISALENNAYYTSGLHNNGMMVTVGLYN</sequence>
<evidence type="ECO:0000256" key="1">
    <source>
        <dbReference type="SAM" id="SignalP"/>
    </source>
</evidence>
<dbReference type="RefSeq" id="WP_072318847.1">
    <property type="nucleotide sequence ID" value="NZ_FPJE01000026.1"/>
</dbReference>
<reference evidence="3 4" key="1">
    <citation type="submission" date="2016-11" db="EMBL/GenBank/DDBJ databases">
        <authorList>
            <person name="Jaros S."/>
            <person name="Januszkiewicz K."/>
            <person name="Wedrychowicz H."/>
        </authorList>
    </citation>
    <scope>NUCLEOTIDE SEQUENCE [LARGE SCALE GENOMIC DNA]</scope>
    <source>
        <strain evidence="3 4">CGMCC 1.12145</strain>
    </source>
</reference>
<evidence type="ECO:0000313" key="4">
    <source>
        <dbReference type="Proteomes" id="UP000182248"/>
    </source>
</evidence>
<protein>
    <recommendedName>
        <fullName evidence="2">DUF6850 domain-containing protein</fullName>
    </recommendedName>
</protein>
<name>A0A1K1RIC0_9FLAO</name>
<dbReference type="EMBL" id="FPJE01000026">
    <property type="protein sequence ID" value="SFW71781.1"/>
    <property type="molecule type" value="Genomic_DNA"/>
</dbReference>
<dbReference type="InterPro" id="IPR049236">
    <property type="entry name" value="DUF6850"/>
</dbReference>
<organism evidence="3 4">
    <name type="scientific">Sinomicrobium oceani</name>
    <dbReference type="NCBI Taxonomy" id="1150368"/>
    <lineage>
        <taxon>Bacteria</taxon>
        <taxon>Pseudomonadati</taxon>
        <taxon>Bacteroidota</taxon>
        <taxon>Flavobacteriia</taxon>
        <taxon>Flavobacteriales</taxon>
        <taxon>Flavobacteriaceae</taxon>
        <taxon>Sinomicrobium</taxon>
    </lineage>
</organism>
<dbReference type="OrthoDB" id="1108759at2"/>
<feature type="signal peptide" evidence="1">
    <location>
        <begin position="1"/>
        <end position="18"/>
    </location>
</feature>
<gene>
    <name evidence="3" type="ORF">SAMN02927921_03599</name>
</gene>
<dbReference type="Pfam" id="PF21012">
    <property type="entry name" value="DUF6850"/>
    <property type="match status" value="1"/>
</dbReference>
<dbReference type="Proteomes" id="UP000182248">
    <property type="component" value="Unassembled WGS sequence"/>
</dbReference>
<evidence type="ECO:0000259" key="2">
    <source>
        <dbReference type="Pfam" id="PF21012"/>
    </source>
</evidence>
<keyword evidence="4" id="KW-1185">Reference proteome</keyword>
<evidence type="ECO:0000313" key="3">
    <source>
        <dbReference type="EMBL" id="SFW71781.1"/>
    </source>
</evidence>
<dbReference type="AlphaFoldDB" id="A0A1K1RIC0"/>
<accession>A0A1K1RIC0</accession>
<dbReference type="STRING" id="1150368.SAMN02927921_03599"/>